<comment type="subcellular location">
    <subcellularLocation>
        <location evidence="1">Membrane</location>
        <topology evidence="1">Multi-pass membrane protein</topology>
    </subcellularLocation>
</comment>
<dbReference type="PANTHER" id="PTHR22911">
    <property type="entry name" value="ACYL-MALONYL CONDENSING ENZYME-RELATED"/>
    <property type="match status" value="1"/>
</dbReference>
<feature type="transmembrane region" description="Helical" evidence="6">
    <location>
        <begin position="122"/>
        <end position="142"/>
    </location>
</feature>
<dbReference type="RefSeq" id="WP_386831368.1">
    <property type="nucleotide sequence ID" value="NZ_JBHUNP010000001.1"/>
</dbReference>
<dbReference type="Gene3D" id="1.10.3730.20">
    <property type="match status" value="1"/>
</dbReference>
<feature type="transmembrane region" description="Helical" evidence="6">
    <location>
        <begin position="29"/>
        <end position="50"/>
    </location>
</feature>
<feature type="transmembrane region" description="Helical" evidence="6">
    <location>
        <begin position="57"/>
        <end position="76"/>
    </location>
</feature>
<evidence type="ECO:0000256" key="1">
    <source>
        <dbReference type="ARBA" id="ARBA00004141"/>
    </source>
</evidence>
<evidence type="ECO:0000256" key="2">
    <source>
        <dbReference type="ARBA" id="ARBA00009853"/>
    </source>
</evidence>
<dbReference type="Pfam" id="PF00892">
    <property type="entry name" value="EamA"/>
    <property type="match status" value="1"/>
</dbReference>
<keyword evidence="9" id="KW-1185">Reference proteome</keyword>
<comment type="caution">
    <text evidence="8">The sequence shown here is derived from an EMBL/GenBank/DDBJ whole genome shotgun (WGS) entry which is preliminary data.</text>
</comment>
<evidence type="ECO:0000313" key="8">
    <source>
        <dbReference type="EMBL" id="MFD2646609.1"/>
    </source>
</evidence>
<reference evidence="9" key="1">
    <citation type="journal article" date="2019" name="Int. J. Syst. Evol. Microbiol.">
        <title>The Global Catalogue of Microorganisms (GCM) 10K type strain sequencing project: providing services to taxonomists for standard genome sequencing and annotation.</title>
        <authorList>
            <consortium name="The Broad Institute Genomics Platform"/>
            <consortium name="The Broad Institute Genome Sequencing Center for Infectious Disease"/>
            <person name="Wu L."/>
            <person name="Ma J."/>
        </authorList>
    </citation>
    <scope>NUCLEOTIDE SEQUENCE [LARGE SCALE GENOMIC DNA]</scope>
    <source>
        <strain evidence="9">CCM 7427</strain>
    </source>
</reference>
<sequence length="171" mass="18571">MQRCSRVRLAGVRPSGIRRLNQPSPSDDMSPGVLLALIAYGLFSCADALIKSTGGELSVFQVGFFTSLFGIVPAVLTKSRQEQWSEALRLRSPLLLNLRGVSGVLGSACVIYAFTHVPLAEVYSLAFLAPMFVVALSALVLGEAIPRWRWPLLVLSFIGVLIVVRPGFRDL</sequence>
<accession>A0ABW5QGE0</accession>
<evidence type="ECO:0000256" key="6">
    <source>
        <dbReference type="SAM" id="Phobius"/>
    </source>
</evidence>
<keyword evidence="5 6" id="KW-0472">Membrane</keyword>
<dbReference type="PANTHER" id="PTHR22911:SF6">
    <property type="entry name" value="SOLUTE CARRIER FAMILY 35 MEMBER G1"/>
    <property type="match status" value="1"/>
</dbReference>
<feature type="transmembrane region" description="Helical" evidence="6">
    <location>
        <begin position="96"/>
        <end position="115"/>
    </location>
</feature>
<evidence type="ECO:0000259" key="7">
    <source>
        <dbReference type="Pfam" id="PF00892"/>
    </source>
</evidence>
<dbReference type="InterPro" id="IPR037185">
    <property type="entry name" value="EmrE-like"/>
</dbReference>
<evidence type="ECO:0000256" key="3">
    <source>
        <dbReference type="ARBA" id="ARBA00022692"/>
    </source>
</evidence>
<feature type="domain" description="EamA" evidence="7">
    <location>
        <begin position="31"/>
        <end position="164"/>
    </location>
</feature>
<evidence type="ECO:0000313" key="9">
    <source>
        <dbReference type="Proteomes" id="UP001597521"/>
    </source>
</evidence>
<dbReference type="SUPFAM" id="SSF103481">
    <property type="entry name" value="Multidrug resistance efflux transporter EmrE"/>
    <property type="match status" value="1"/>
</dbReference>
<proteinExistence type="inferred from homology"/>
<dbReference type="InterPro" id="IPR000620">
    <property type="entry name" value="EamA_dom"/>
</dbReference>
<name>A0ABW5QGE0_9HYPH</name>
<evidence type="ECO:0000256" key="4">
    <source>
        <dbReference type="ARBA" id="ARBA00022989"/>
    </source>
</evidence>
<keyword evidence="4 6" id="KW-1133">Transmembrane helix</keyword>
<dbReference type="EMBL" id="JBHUNP010000001">
    <property type="protein sequence ID" value="MFD2646609.1"/>
    <property type="molecule type" value="Genomic_DNA"/>
</dbReference>
<feature type="transmembrane region" description="Helical" evidence="6">
    <location>
        <begin position="148"/>
        <end position="168"/>
    </location>
</feature>
<organism evidence="8 9">
    <name type="scientific">Devosia albogilva</name>
    <dbReference type="NCBI Taxonomy" id="429726"/>
    <lineage>
        <taxon>Bacteria</taxon>
        <taxon>Pseudomonadati</taxon>
        <taxon>Pseudomonadota</taxon>
        <taxon>Alphaproteobacteria</taxon>
        <taxon>Hyphomicrobiales</taxon>
        <taxon>Devosiaceae</taxon>
        <taxon>Devosia</taxon>
    </lineage>
</organism>
<evidence type="ECO:0000256" key="5">
    <source>
        <dbReference type="ARBA" id="ARBA00023136"/>
    </source>
</evidence>
<gene>
    <name evidence="8" type="ORF">ACFSX5_02235</name>
</gene>
<protein>
    <submittedName>
        <fullName evidence="8">DMT family transporter</fullName>
    </submittedName>
</protein>
<keyword evidence="3 6" id="KW-0812">Transmembrane</keyword>
<comment type="similarity">
    <text evidence="2">Belongs to the drug/metabolite transporter (DMT) superfamily. 10 TMS drug/metabolite exporter (DME) (TC 2.A.7.3) family.</text>
</comment>
<dbReference type="Proteomes" id="UP001597521">
    <property type="component" value="Unassembled WGS sequence"/>
</dbReference>